<dbReference type="PANTHER" id="PTHR43429:SF1">
    <property type="entry name" value="NAD(P)H SULFUR OXIDOREDUCTASE (COA-DEPENDENT)"/>
    <property type="match status" value="1"/>
</dbReference>
<dbReference type="PRINTS" id="PR00368">
    <property type="entry name" value="FADPNR"/>
</dbReference>
<keyword evidence="4" id="KW-0274">FAD</keyword>
<evidence type="ECO:0000313" key="10">
    <source>
        <dbReference type="Proteomes" id="UP001332192"/>
    </source>
</evidence>
<protein>
    <submittedName>
        <fullName evidence="9">FAD-dependent oxidoreductase</fullName>
    </submittedName>
</protein>
<accession>A0ABZ1BZC4</accession>
<dbReference type="InterPro" id="IPR016156">
    <property type="entry name" value="FAD/NAD-linked_Rdtase_dimer_sf"/>
</dbReference>
<evidence type="ECO:0000259" key="7">
    <source>
        <dbReference type="Pfam" id="PF02852"/>
    </source>
</evidence>
<dbReference type="InterPro" id="IPR004099">
    <property type="entry name" value="Pyr_nucl-diS_OxRdtase_dimer"/>
</dbReference>
<sequence length="472" mass="50386">MASRRLVVVGGVAAGMSAASRARRVDPQLEIVVFERSGYVSYGSCGIPYFVGGLVERLEDLVVYTPQFFREKRRIDVHVSHEVTAIDPRSHRVQVRRLSDGETWEAGYDVLVLATGAYAVRPPVPGVERPGVFVMRLLEDGMAMRRRVEELKAPAADAGRPPRAVVVGAGPIGLEAAENLRRLGCEVAIVEVMPQVLPGYHPELARIVEQELRRNGVEVYTGEPVAGIEGQGEAGPATAVSTPSRTLPADLVLVATGVRPQVALARAAGIALGATGAVAVDDHLRTSVPDIFAAGDGVEAWHRVLERPVWIPLGTTSNKQGRIAGENAAGGDARFRGIVGTAALRVFDLEVARTGLTREEAEREPRWEAVEVHVRHGSRAHYYPGRGPIDAWLVGDRKSGRLLGAQMVGPAGSVAKRIDVLAVALSAGLPVEEVAELDLSYAPPFAPVWDVALIAAREWLKDAALGSVPHAG</sequence>
<organism evidence="9 10">
    <name type="scientific">Carboxydichorda subterranea</name>
    <dbReference type="NCBI Taxonomy" id="3109565"/>
    <lineage>
        <taxon>Bacteria</taxon>
        <taxon>Bacillati</taxon>
        <taxon>Bacillota</taxon>
        <taxon>Limnochordia</taxon>
        <taxon>Limnochordales</taxon>
        <taxon>Geochordaceae</taxon>
        <taxon>Carboxydichorda</taxon>
    </lineage>
</organism>
<dbReference type="InterPro" id="IPR036188">
    <property type="entry name" value="FAD/NAD-bd_sf"/>
</dbReference>
<dbReference type="InterPro" id="IPR023753">
    <property type="entry name" value="FAD/NAD-binding_dom"/>
</dbReference>
<keyword evidence="3" id="KW-0285">Flavoprotein</keyword>
<dbReference type="InterPro" id="IPR050260">
    <property type="entry name" value="FAD-bd_OxRdtase"/>
</dbReference>
<dbReference type="Pfam" id="PF07992">
    <property type="entry name" value="Pyr_redox_2"/>
    <property type="match status" value="1"/>
</dbReference>
<dbReference type="SUPFAM" id="SSF55424">
    <property type="entry name" value="FAD/NAD-linked reductases, dimerisation (C-terminal) domain"/>
    <property type="match status" value="1"/>
</dbReference>
<evidence type="ECO:0000256" key="4">
    <source>
        <dbReference type="ARBA" id="ARBA00022827"/>
    </source>
</evidence>
<dbReference type="Proteomes" id="UP001332192">
    <property type="component" value="Chromosome"/>
</dbReference>
<feature type="domain" description="Pyridine nucleotide-disulphide oxidoreductase dimerisation" evidence="7">
    <location>
        <begin position="345"/>
        <end position="448"/>
    </location>
</feature>
<comment type="similarity">
    <text evidence="2">Belongs to the class-III pyridine nucleotide-disulfide oxidoreductase family.</text>
</comment>
<evidence type="ECO:0000313" key="9">
    <source>
        <dbReference type="EMBL" id="WRP18174.1"/>
    </source>
</evidence>
<keyword evidence="10" id="KW-1185">Reference proteome</keyword>
<keyword evidence="5" id="KW-0560">Oxidoreductase</keyword>
<reference evidence="9 10" key="1">
    <citation type="journal article" date="2024" name="Front. Microbiol.">
        <title>Novel thermophilic genera Geochorda gen. nov. and Carboxydochorda gen. nov. from the deep terrestrial subsurface reveal the ecophysiological diversity in the class Limnochordia.</title>
        <authorList>
            <person name="Karnachuk O.V."/>
            <person name="Lukina A.P."/>
            <person name="Avakyan M.R."/>
            <person name="Kadnikov V.V."/>
            <person name="Begmatov S."/>
            <person name="Beletsky A.V."/>
            <person name="Vlasova K.G."/>
            <person name="Novikov A.A."/>
            <person name="Shcherbakova V.A."/>
            <person name="Mardanov A.V."/>
            <person name="Ravin N.V."/>
        </authorList>
    </citation>
    <scope>NUCLEOTIDE SEQUENCE [LARGE SCALE GENOMIC DNA]</scope>
    <source>
        <strain evidence="9 10">L945</strain>
    </source>
</reference>
<dbReference type="RefSeq" id="WP_324717445.1">
    <property type="nucleotide sequence ID" value="NZ_CP141615.1"/>
</dbReference>
<dbReference type="EMBL" id="CP141615">
    <property type="protein sequence ID" value="WRP18174.1"/>
    <property type="molecule type" value="Genomic_DNA"/>
</dbReference>
<dbReference type="Pfam" id="PF02852">
    <property type="entry name" value="Pyr_redox_dim"/>
    <property type="match status" value="1"/>
</dbReference>
<evidence type="ECO:0000256" key="3">
    <source>
        <dbReference type="ARBA" id="ARBA00022630"/>
    </source>
</evidence>
<name>A0ABZ1BZC4_9FIRM</name>
<dbReference type="PANTHER" id="PTHR43429">
    <property type="entry name" value="PYRIDINE NUCLEOTIDE-DISULFIDE OXIDOREDUCTASE DOMAIN-CONTAINING"/>
    <property type="match status" value="1"/>
</dbReference>
<evidence type="ECO:0000256" key="1">
    <source>
        <dbReference type="ARBA" id="ARBA00001974"/>
    </source>
</evidence>
<evidence type="ECO:0000256" key="5">
    <source>
        <dbReference type="ARBA" id="ARBA00023002"/>
    </source>
</evidence>
<feature type="domain" description="FAD/NAD(P)-binding" evidence="8">
    <location>
        <begin position="5"/>
        <end position="298"/>
    </location>
</feature>
<comment type="cofactor">
    <cofactor evidence="1">
        <name>FAD</name>
        <dbReference type="ChEBI" id="CHEBI:57692"/>
    </cofactor>
</comment>
<dbReference type="SUPFAM" id="SSF51905">
    <property type="entry name" value="FAD/NAD(P)-binding domain"/>
    <property type="match status" value="2"/>
</dbReference>
<evidence type="ECO:0000259" key="8">
    <source>
        <dbReference type="Pfam" id="PF07992"/>
    </source>
</evidence>
<proteinExistence type="inferred from homology"/>
<keyword evidence="6" id="KW-0676">Redox-active center</keyword>
<gene>
    <name evidence="9" type="ORF">U7230_03985</name>
</gene>
<dbReference type="Gene3D" id="3.50.50.60">
    <property type="entry name" value="FAD/NAD(P)-binding domain"/>
    <property type="match status" value="2"/>
</dbReference>
<evidence type="ECO:0000256" key="2">
    <source>
        <dbReference type="ARBA" id="ARBA00009130"/>
    </source>
</evidence>
<dbReference type="PRINTS" id="PR00411">
    <property type="entry name" value="PNDRDTASEI"/>
</dbReference>
<evidence type="ECO:0000256" key="6">
    <source>
        <dbReference type="ARBA" id="ARBA00023284"/>
    </source>
</evidence>